<dbReference type="AlphaFoldDB" id="A0A1L5PPL1"/>
<organism evidence="2 3">
    <name type="scientific">Pseudomonas putida</name>
    <name type="common">Arthrobacter siderocapsulatus</name>
    <dbReference type="NCBI Taxonomy" id="303"/>
    <lineage>
        <taxon>Bacteria</taxon>
        <taxon>Pseudomonadati</taxon>
        <taxon>Pseudomonadota</taxon>
        <taxon>Gammaproteobacteria</taxon>
        <taxon>Pseudomonadales</taxon>
        <taxon>Pseudomonadaceae</taxon>
        <taxon>Pseudomonas</taxon>
    </lineage>
</organism>
<evidence type="ECO:0000256" key="1">
    <source>
        <dbReference type="SAM" id="MobiDB-lite"/>
    </source>
</evidence>
<sequence length="83" mass="8544">MAAKEQLPYSNLKAGAVPVGAGSPAKQAPRWMARASPVFAGEPAPTRIATDLGFRVSLVTKQPGGPPARQYAPAAVHAPGARR</sequence>
<evidence type="ECO:0000313" key="2">
    <source>
        <dbReference type="EMBL" id="APO82088.1"/>
    </source>
</evidence>
<protein>
    <submittedName>
        <fullName evidence="2">Uncharacterized protein</fullName>
    </submittedName>
</protein>
<accession>A0A1L5PPL1</accession>
<reference evidence="2 3" key="1">
    <citation type="submission" date="2016-12" db="EMBL/GenBank/DDBJ databases">
        <title>Draft Genome Sequence of Mercury Resistant Pseudomonas DRA525.</title>
        <authorList>
            <person name="Drace K.M."/>
        </authorList>
    </citation>
    <scope>NUCLEOTIDE SEQUENCE [LARGE SCALE GENOMIC DNA]</scope>
    <source>
        <strain evidence="2 3">DRA525</strain>
    </source>
</reference>
<gene>
    <name evidence="2" type="ORF">BL240_11775</name>
</gene>
<dbReference type="EMBL" id="CP018743">
    <property type="protein sequence ID" value="APO82088.1"/>
    <property type="molecule type" value="Genomic_DNA"/>
</dbReference>
<feature type="region of interest" description="Disordered" evidence="1">
    <location>
        <begin position="60"/>
        <end position="83"/>
    </location>
</feature>
<name>A0A1L5PPL1_PSEPU</name>
<evidence type="ECO:0000313" key="3">
    <source>
        <dbReference type="Proteomes" id="UP000185146"/>
    </source>
</evidence>
<proteinExistence type="predicted"/>
<dbReference type="Proteomes" id="UP000185146">
    <property type="component" value="Chromosome"/>
</dbReference>